<reference evidence="1" key="1">
    <citation type="submission" date="2018-10" db="EMBL/GenBank/DDBJ databases">
        <title>Hidden diversity of soil giant viruses.</title>
        <authorList>
            <person name="Schulz F."/>
            <person name="Alteio L."/>
            <person name="Goudeau D."/>
            <person name="Ryan E.M."/>
            <person name="Malmstrom R.R."/>
            <person name="Blanchard J."/>
            <person name="Woyke T."/>
        </authorList>
    </citation>
    <scope>NUCLEOTIDE SEQUENCE</scope>
    <source>
        <strain evidence="1">TEV1</strain>
    </source>
</reference>
<name>A0A3G4ZSU1_9VIRU</name>
<organism evidence="1">
    <name type="scientific">Terrestrivirus sp</name>
    <dbReference type="NCBI Taxonomy" id="2487775"/>
    <lineage>
        <taxon>Viruses</taxon>
        <taxon>Varidnaviria</taxon>
        <taxon>Bamfordvirae</taxon>
        <taxon>Nucleocytoviricota</taxon>
        <taxon>Megaviricetes</taxon>
        <taxon>Imitervirales</taxon>
        <taxon>Mimiviridae</taxon>
        <taxon>Klosneuvirinae</taxon>
    </lineage>
</organism>
<protein>
    <submittedName>
        <fullName evidence="1">Uncharacterized protein</fullName>
    </submittedName>
</protein>
<proteinExistence type="predicted"/>
<evidence type="ECO:0000313" key="1">
    <source>
        <dbReference type="EMBL" id="AYV76509.1"/>
    </source>
</evidence>
<accession>A0A3G4ZSU1</accession>
<gene>
    <name evidence="1" type="ORF">Terrestrivirus8_2</name>
</gene>
<sequence length="143" mass="16874">MYDDIEYYNEQNMNVELYVQEKLKQKYTTLLKLLNAILTNINKDPITDVLGFKNINRDDLVSDLNEKICESMMDEIMQHFNKSTLKYNQKSRIKSYLLSVIRTMCDELYLELECLTVTTKLAKGVTKTSIQYNIVIPKKQEKE</sequence>
<dbReference type="EMBL" id="MK071986">
    <property type="protein sequence ID" value="AYV76509.1"/>
    <property type="molecule type" value="Genomic_DNA"/>
</dbReference>